<evidence type="ECO:0000313" key="2">
    <source>
        <dbReference type="Proteomes" id="UP000515158"/>
    </source>
</evidence>
<keyword evidence="2" id="KW-1185">Reference proteome</keyword>
<dbReference type="KEGG" id="tpal:117650955"/>
<proteinExistence type="predicted"/>
<feature type="region of interest" description="Disordered" evidence="1">
    <location>
        <begin position="181"/>
        <end position="209"/>
    </location>
</feature>
<dbReference type="GeneID" id="117650955"/>
<dbReference type="RefSeq" id="XP_034250511.1">
    <property type="nucleotide sequence ID" value="XM_034394620.1"/>
</dbReference>
<gene>
    <name evidence="3" type="primary">LOC117650955</name>
</gene>
<name>A0A6P9A0R1_THRPL</name>
<dbReference type="AlphaFoldDB" id="A0A6P9A0R1"/>
<accession>A0A6P9A0R1</accession>
<reference evidence="3" key="1">
    <citation type="submission" date="2025-08" db="UniProtKB">
        <authorList>
            <consortium name="RefSeq"/>
        </authorList>
    </citation>
    <scope>IDENTIFICATION</scope>
    <source>
        <tissue evidence="3">Total insect</tissue>
    </source>
</reference>
<organism evidence="3">
    <name type="scientific">Thrips palmi</name>
    <name type="common">Melon thrips</name>
    <dbReference type="NCBI Taxonomy" id="161013"/>
    <lineage>
        <taxon>Eukaryota</taxon>
        <taxon>Metazoa</taxon>
        <taxon>Ecdysozoa</taxon>
        <taxon>Arthropoda</taxon>
        <taxon>Hexapoda</taxon>
        <taxon>Insecta</taxon>
        <taxon>Pterygota</taxon>
        <taxon>Neoptera</taxon>
        <taxon>Paraneoptera</taxon>
        <taxon>Thysanoptera</taxon>
        <taxon>Terebrantia</taxon>
        <taxon>Thripoidea</taxon>
        <taxon>Thripidae</taxon>
        <taxon>Thrips</taxon>
    </lineage>
</organism>
<dbReference type="OrthoDB" id="10604096at2759"/>
<sequence>MGKAPKTLGDGSAGTVLGSQFYRNWETVARVQRKSWNKAIDLIEGHKLAKRRTTCQNHGPESRMSLKRVVSGVSMKILMLEIRQALLRHDWKSVHQLNMCMLEEFSNNTRVLCSKVLLTSLLNSSQSDYRIYADFCRMASGMDDDELKVFTKTIKRLPAEIPRGFIVSAKNMLLVKASLKATRDDATPADSYSRASQPVREEDEESQPN</sequence>
<dbReference type="Proteomes" id="UP000515158">
    <property type="component" value="Unplaced"/>
</dbReference>
<protein>
    <submittedName>
        <fullName evidence="3">Uncharacterized protein LOC117650955</fullName>
    </submittedName>
</protein>
<evidence type="ECO:0000313" key="3">
    <source>
        <dbReference type="RefSeq" id="XP_034250511.1"/>
    </source>
</evidence>
<dbReference type="InParanoid" id="A0A6P9A0R1"/>
<evidence type="ECO:0000256" key="1">
    <source>
        <dbReference type="SAM" id="MobiDB-lite"/>
    </source>
</evidence>